<proteinExistence type="predicted"/>
<accession>A0A6A5V2B7</accession>
<keyword evidence="3" id="KW-1185">Reference proteome</keyword>
<dbReference type="OrthoDB" id="194443at2759"/>
<dbReference type="Gene3D" id="3.30.710.10">
    <property type="entry name" value="Potassium Channel Kv1.1, Chain A"/>
    <property type="match status" value="1"/>
</dbReference>
<dbReference type="EMBL" id="ML976692">
    <property type="protein sequence ID" value="KAF1971593.1"/>
    <property type="molecule type" value="Genomic_DNA"/>
</dbReference>
<sequence>MANISLPLLKRPCRYQSESSSAEVYSTAMFIIEAGMSEGPTKEFRIHRGLLAHHSKYFNDLLKGHSTIGNFLRLRVDADIFKVVHYWHYAGKVFDTQTSKTKVTEIPLSYEDLASIYVFADQRIMLRLQNATLKLLAAKSIAFDNVPAAKLNVKFMKEVIDEIWLDYDPQVGKYDNSLQWFKALKANICAFHDHDDDD</sequence>
<gene>
    <name evidence="2" type="ORF">BU23DRAFT_600150</name>
</gene>
<name>A0A6A5V2B7_9PLEO</name>
<feature type="domain" description="BTB" evidence="1">
    <location>
        <begin position="26"/>
        <end position="97"/>
    </location>
</feature>
<dbReference type="AlphaFoldDB" id="A0A6A5V2B7"/>
<dbReference type="Proteomes" id="UP000800036">
    <property type="component" value="Unassembled WGS sequence"/>
</dbReference>
<evidence type="ECO:0000259" key="1">
    <source>
        <dbReference type="PROSITE" id="PS50097"/>
    </source>
</evidence>
<evidence type="ECO:0000313" key="2">
    <source>
        <dbReference type="EMBL" id="KAF1971593.1"/>
    </source>
</evidence>
<dbReference type="InterPro" id="IPR000210">
    <property type="entry name" value="BTB/POZ_dom"/>
</dbReference>
<protein>
    <recommendedName>
        <fullName evidence="1">BTB domain-containing protein</fullName>
    </recommendedName>
</protein>
<dbReference type="InterPro" id="IPR011333">
    <property type="entry name" value="SKP1/BTB/POZ_sf"/>
</dbReference>
<reference evidence="2" key="1">
    <citation type="journal article" date="2020" name="Stud. Mycol.">
        <title>101 Dothideomycetes genomes: a test case for predicting lifestyles and emergence of pathogens.</title>
        <authorList>
            <person name="Haridas S."/>
            <person name="Albert R."/>
            <person name="Binder M."/>
            <person name="Bloem J."/>
            <person name="Labutti K."/>
            <person name="Salamov A."/>
            <person name="Andreopoulos B."/>
            <person name="Baker S."/>
            <person name="Barry K."/>
            <person name="Bills G."/>
            <person name="Bluhm B."/>
            <person name="Cannon C."/>
            <person name="Castanera R."/>
            <person name="Culley D."/>
            <person name="Daum C."/>
            <person name="Ezra D."/>
            <person name="Gonzalez J."/>
            <person name="Henrissat B."/>
            <person name="Kuo A."/>
            <person name="Liang C."/>
            <person name="Lipzen A."/>
            <person name="Lutzoni F."/>
            <person name="Magnuson J."/>
            <person name="Mondo S."/>
            <person name="Nolan M."/>
            <person name="Ohm R."/>
            <person name="Pangilinan J."/>
            <person name="Park H.-J."/>
            <person name="Ramirez L."/>
            <person name="Alfaro M."/>
            <person name="Sun H."/>
            <person name="Tritt A."/>
            <person name="Yoshinaga Y."/>
            <person name="Zwiers L.-H."/>
            <person name="Turgeon B."/>
            <person name="Goodwin S."/>
            <person name="Spatafora J."/>
            <person name="Crous P."/>
            <person name="Grigoriev I."/>
        </authorList>
    </citation>
    <scope>NUCLEOTIDE SEQUENCE</scope>
    <source>
        <strain evidence="2">CBS 107.79</strain>
    </source>
</reference>
<dbReference type="SUPFAM" id="SSF54695">
    <property type="entry name" value="POZ domain"/>
    <property type="match status" value="1"/>
</dbReference>
<dbReference type="Pfam" id="PF00651">
    <property type="entry name" value="BTB"/>
    <property type="match status" value="1"/>
</dbReference>
<evidence type="ECO:0000313" key="3">
    <source>
        <dbReference type="Proteomes" id="UP000800036"/>
    </source>
</evidence>
<dbReference type="PROSITE" id="PS50097">
    <property type="entry name" value="BTB"/>
    <property type="match status" value="1"/>
</dbReference>
<organism evidence="2 3">
    <name type="scientific">Bimuria novae-zelandiae CBS 107.79</name>
    <dbReference type="NCBI Taxonomy" id="1447943"/>
    <lineage>
        <taxon>Eukaryota</taxon>
        <taxon>Fungi</taxon>
        <taxon>Dikarya</taxon>
        <taxon>Ascomycota</taxon>
        <taxon>Pezizomycotina</taxon>
        <taxon>Dothideomycetes</taxon>
        <taxon>Pleosporomycetidae</taxon>
        <taxon>Pleosporales</taxon>
        <taxon>Massarineae</taxon>
        <taxon>Didymosphaeriaceae</taxon>
        <taxon>Bimuria</taxon>
    </lineage>
</organism>